<evidence type="ECO:0000256" key="3">
    <source>
        <dbReference type="ARBA" id="ARBA00022833"/>
    </source>
</evidence>
<dbReference type="GO" id="GO:0008270">
    <property type="term" value="F:zinc ion binding"/>
    <property type="evidence" value="ECO:0007669"/>
    <property type="project" value="UniProtKB-KW"/>
</dbReference>
<reference evidence="6 7" key="1">
    <citation type="submission" date="2024-10" db="EMBL/GenBank/DDBJ databases">
        <title>Updated reference genomes for cyclostephanoid diatoms.</title>
        <authorList>
            <person name="Roberts W.R."/>
            <person name="Alverson A.J."/>
        </authorList>
    </citation>
    <scope>NUCLEOTIDE SEQUENCE [LARGE SCALE GENOMIC DNA]</scope>
    <source>
        <strain evidence="6 7">AJA010-31</strain>
    </source>
</reference>
<dbReference type="SUPFAM" id="SSF144232">
    <property type="entry name" value="HIT/MYND zinc finger-like"/>
    <property type="match status" value="1"/>
</dbReference>
<dbReference type="PROSITE" id="PS01360">
    <property type="entry name" value="ZF_MYND_1"/>
    <property type="match status" value="1"/>
</dbReference>
<evidence type="ECO:0000313" key="6">
    <source>
        <dbReference type="EMBL" id="KAL3784157.1"/>
    </source>
</evidence>
<keyword evidence="2 4" id="KW-0863">Zinc-finger</keyword>
<gene>
    <name evidence="6" type="ORF">ACHAWO_006371</name>
</gene>
<name>A0ABD3P977_9STRA</name>
<dbReference type="Gene3D" id="6.10.140.2220">
    <property type="match status" value="1"/>
</dbReference>
<dbReference type="InterPro" id="IPR002893">
    <property type="entry name" value="Znf_MYND"/>
</dbReference>
<dbReference type="Proteomes" id="UP001530400">
    <property type="component" value="Unassembled WGS sequence"/>
</dbReference>
<proteinExistence type="predicted"/>
<comment type="caution">
    <text evidence="6">The sequence shown here is derived from an EMBL/GenBank/DDBJ whole genome shotgun (WGS) entry which is preliminary data.</text>
</comment>
<evidence type="ECO:0000313" key="7">
    <source>
        <dbReference type="Proteomes" id="UP001530400"/>
    </source>
</evidence>
<evidence type="ECO:0000256" key="1">
    <source>
        <dbReference type="ARBA" id="ARBA00022723"/>
    </source>
</evidence>
<accession>A0ABD3P977</accession>
<feature type="domain" description="MYND-type" evidence="5">
    <location>
        <begin position="212"/>
        <end position="253"/>
    </location>
</feature>
<evidence type="ECO:0000256" key="4">
    <source>
        <dbReference type="PROSITE-ProRule" id="PRU00134"/>
    </source>
</evidence>
<evidence type="ECO:0000256" key="2">
    <source>
        <dbReference type="ARBA" id="ARBA00022771"/>
    </source>
</evidence>
<dbReference type="Pfam" id="PF01753">
    <property type="entry name" value="zf-MYND"/>
    <property type="match status" value="1"/>
</dbReference>
<dbReference type="AlphaFoldDB" id="A0ABD3P977"/>
<evidence type="ECO:0000259" key="5">
    <source>
        <dbReference type="PROSITE" id="PS50865"/>
    </source>
</evidence>
<dbReference type="EMBL" id="JALLPJ020000737">
    <property type="protein sequence ID" value="KAL3784157.1"/>
    <property type="molecule type" value="Genomic_DNA"/>
</dbReference>
<dbReference type="PROSITE" id="PS50865">
    <property type="entry name" value="ZF_MYND_2"/>
    <property type="match status" value="1"/>
</dbReference>
<keyword evidence="1" id="KW-0479">Metal-binding</keyword>
<keyword evidence="3" id="KW-0862">Zinc</keyword>
<sequence length="255" mass="28820">MDQSGCPRNFHEFYEHAKLMSGMQTKQDAFGWYCRTRLHYSCSTVCATFTEFVVPELLKRGILRLRVVTLNSDDHVDIRRIKVKGLNFGPVNGTIHCLKMYSFIGPNKNPIEVGSHNMLECSETGRVFDPTIGQLTGTMQPALFPSLREFRLDFAGVVFHLFDSSQQDIFKQKQMDVDLARMTNKPHIHPSRVAKRVVDALLSDDCGVSTYCSHCLGFSTSCSKLLKCSACEKVFYCSKTCQVLAWKGHKVDCAK</sequence>
<protein>
    <recommendedName>
        <fullName evidence="5">MYND-type domain-containing protein</fullName>
    </recommendedName>
</protein>
<keyword evidence="7" id="KW-1185">Reference proteome</keyword>
<organism evidence="6 7">
    <name type="scientific">Cyclotella atomus</name>
    <dbReference type="NCBI Taxonomy" id="382360"/>
    <lineage>
        <taxon>Eukaryota</taxon>
        <taxon>Sar</taxon>
        <taxon>Stramenopiles</taxon>
        <taxon>Ochrophyta</taxon>
        <taxon>Bacillariophyta</taxon>
        <taxon>Coscinodiscophyceae</taxon>
        <taxon>Thalassiosirophycidae</taxon>
        <taxon>Stephanodiscales</taxon>
        <taxon>Stephanodiscaceae</taxon>
        <taxon>Cyclotella</taxon>
    </lineage>
</organism>